<keyword evidence="4" id="KW-0012">Acyltransferase</keyword>
<dbReference type="InterPro" id="IPR036291">
    <property type="entry name" value="NAD(P)-bd_dom_sf"/>
</dbReference>
<sequence>MSESERSLVAALRASLKENQRLKDKNRRHTGAPVAEPIAIVGAGCRLPGDIAAPEQLWRFLTDGGDAVGAFPDDRGWDTARLHDPSGTRPGSISVCEGGFLTGAAEFDAGLFGISPREAVLMDPQLRLLLETGWEALERAGIPPRSLGGSRTGVFTGVMYHDYPGSFAASGMASGRVAYSFGFQGPAITVDTACSSSLVTVHLAVQALRAGECDLALAGGATVMSSPRTFVEFSRDGTLSRGARCRSFAESADGTAWSEGCVTLTLQRLSDARKSGRPVLAVIRGSAVNSDGASNGITAPNGPAQRRVIRQALADARLSPEQIDVVEAHGTATPLGDPIEAQALLATYGADRDGGPPLWLGSLKSNLGHSQAASGAAGLLKLVLALQHELLPKTLHVDAPSSRVDWSAGEVELLTEAVPWPRGPRPRRGAVSSFGLSGTNVHVVVEEAPAAETAETAETARAAEGAEAAASAAEQVAVPVPLSGHSPAALRAQAQRLATRLRDDPELRPADVARTLATGRTHLEHRAVAVARDREALLTRLVDVPARAARDEGALAFLFSGAGSYRTGMGEELAAAYPVFAEAYADVCAELDRHLDRPLREAIGDPGALAEFRYGQAALFAIEVALFRLAASWQLVPDVLCGHSGGELAAAHCAGVLSLTDAAELVVTRATLMQAQPAGAMVAVEADPRELDGEPVDVAAVNGARSVVVSGEETVVLEVAGRFSAAGRRTTRLPLEVACHSRLLDPVLEPFRAIADRFSYATPQATMVSTVTGEPVEVVDADHWVRNIRGTVRFADAVRTLESQGVSRFLELGADGPLTALLPDAPVAVAALRRGVPEDIAIAEAAGELHAHGVPLDWDAVLAPRGGKIVDLPTYAFQGVHYWLSTADEPGEVSSTGLEPAGHPLLGVAIPFAEGDGFLLHGRISTATQAWLSGHVVGGSVLLPGTAFLELALRAGEEAGDLRVGELTVRAPLPVGAEGVRVQVRVGSSDDAGVRALSIHAQTGDGPWVRHADGTLAPAGPPPAALISWPPAGAVEADLDGTYDILAERGVVYGPWFRGLKKAWRHGDEVFAEVALPESAVLDAAAFGVHPALADSALHAIGLSPTASEETLLPYSWSEVTLWTKGVSELRVRVKPLGDTTAELSFFDSAGLPVATVGALTLRPAGHAVGVAPRQGRLLRPEWTEVTLPEARAAARTLVVSPGADAAGARREIQRLLTALRDELTRDERIVVVTRYAAGRPGEPVDLAGAAVAGLARSAQTEHPGRIVHLDTDEQPDDDLLAAVAAAGEPAILLRDKGYLAPRLAGVIPAPAGGPDWGEDAVLITGGTGRLGRLVAEHLVRHHGVRRLVLVSRSGRGGDDLVTALMELGAQAEVAVCDLADRSAVAALLAAHPVGAIVHAAGALADGVLTALTPDQVDTVFEAKATAAWNLHELAGDVRAFVLFSSAAGVLGAPGQANYAAANAFLDALARHRRTLGLPAQSLAWGSWDSAERTGGLTAEAGLALFDAALTDPAPVLAALRLDTWSTGDDVPTLLRGHVRVARRSAGSPAARWHGAAPAERRDRLRELVGAQVAAVLGHSETVPPDRALPGLGFDSLTAVQLRNRLAESTGLTLSSSLVFDHPTVAELADFLDGSLAQHPQPAEVTNSVEAVGPPDPVAQLFAEAVATGRVPEGIALLGAAAHLRPSFRTAPSGHRPIRLADGPRRPALLCVPSPAAMTGAVQYGRLAAQFQGQRRFEVLPLPGFTPDGPLPADLDTLVAFLAGHAREAAGAEPFALLGYSAGGLLAEVVAAALEHTGDGPAGLCLLDTYEVGGPTETAVHGLAAEILGRDEGDGFDRAQLTAMGRYLGLLADVAPPAVRAPTVLVRAARSFGTAAGAQWQTTWSRADHIETVPGDHFSLVAEDAGSTASAVTAWLDSTAAVTDPTVETVTGVGSSS</sequence>
<dbReference type="Pfam" id="PF16197">
    <property type="entry name" value="KAsynt_C_assoc"/>
    <property type="match status" value="1"/>
</dbReference>
<dbReference type="PROSITE" id="PS50075">
    <property type="entry name" value="CARRIER"/>
    <property type="match status" value="1"/>
</dbReference>
<protein>
    <submittedName>
        <fullName evidence="9">Acyl transferase domain-containing protein/thioesterase domain-containing protein/acyl carrier protein</fullName>
    </submittedName>
</protein>
<dbReference type="Gene3D" id="3.40.50.1820">
    <property type="entry name" value="alpha/beta hydrolase"/>
    <property type="match status" value="1"/>
</dbReference>
<dbReference type="PROSITE" id="PS52019">
    <property type="entry name" value="PKS_MFAS_DH"/>
    <property type="match status" value="1"/>
</dbReference>
<feature type="domain" description="Ketosynthase family 3 (KS3)" evidence="7">
    <location>
        <begin position="35"/>
        <end position="447"/>
    </location>
</feature>
<dbReference type="Gene3D" id="3.10.129.110">
    <property type="entry name" value="Polyketide synthase dehydratase"/>
    <property type="match status" value="1"/>
</dbReference>
<evidence type="ECO:0000259" key="8">
    <source>
        <dbReference type="PROSITE" id="PS52019"/>
    </source>
</evidence>
<dbReference type="SMART" id="SM00822">
    <property type="entry name" value="PKS_KR"/>
    <property type="match status" value="1"/>
</dbReference>
<evidence type="ECO:0000256" key="2">
    <source>
        <dbReference type="ARBA" id="ARBA00022553"/>
    </source>
</evidence>
<dbReference type="Gene3D" id="3.40.50.720">
    <property type="entry name" value="NAD(P)-binding Rossmann-like Domain"/>
    <property type="match status" value="1"/>
</dbReference>
<dbReference type="InterPro" id="IPR049551">
    <property type="entry name" value="PKS_DH_C"/>
</dbReference>
<evidence type="ECO:0000256" key="4">
    <source>
        <dbReference type="ARBA" id="ARBA00023315"/>
    </source>
</evidence>
<dbReference type="SMART" id="SM00823">
    <property type="entry name" value="PKS_PP"/>
    <property type="match status" value="1"/>
</dbReference>
<dbReference type="Pfam" id="PF02801">
    <property type="entry name" value="Ketoacyl-synt_C"/>
    <property type="match status" value="1"/>
</dbReference>
<feature type="domain" description="Carrier" evidence="6">
    <location>
        <begin position="1560"/>
        <end position="1636"/>
    </location>
</feature>
<dbReference type="SUPFAM" id="SSF51735">
    <property type="entry name" value="NAD(P)-binding Rossmann-fold domains"/>
    <property type="match status" value="2"/>
</dbReference>
<dbReference type="PANTHER" id="PTHR43775">
    <property type="entry name" value="FATTY ACID SYNTHASE"/>
    <property type="match status" value="1"/>
</dbReference>
<accession>A0A840IT30</accession>
<evidence type="ECO:0000259" key="7">
    <source>
        <dbReference type="PROSITE" id="PS52004"/>
    </source>
</evidence>
<dbReference type="InterPro" id="IPR049552">
    <property type="entry name" value="PKS_DH_N"/>
</dbReference>
<dbReference type="SMART" id="SM00824">
    <property type="entry name" value="PKS_TE"/>
    <property type="match status" value="1"/>
</dbReference>
<gene>
    <name evidence="9" type="ORF">BJY18_001619</name>
</gene>
<comment type="caution">
    <text evidence="9">The sequence shown here is derived from an EMBL/GenBank/DDBJ whole genome shotgun (WGS) entry which is preliminary data.</text>
</comment>
<keyword evidence="10" id="KW-1185">Reference proteome</keyword>
<dbReference type="SMART" id="SM00826">
    <property type="entry name" value="PKS_DH"/>
    <property type="match status" value="1"/>
</dbReference>
<feature type="domain" description="PKS/mFAS DH" evidence="8">
    <location>
        <begin position="903"/>
        <end position="1171"/>
    </location>
</feature>
<dbReference type="Gene3D" id="3.40.47.10">
    <property type="match status" value="1"/>
</dbReference>
<feature type="region of interest" description="N-terminal hotdog fold" evidence="5">
    <location>
        <begin position="903"/>
        <end position="1023"/>
    </location>
</feature>
<dbReference type="Pfam" id="PF08659">
    <property type="entry name" value="KR"/>
    <property type="match status" value="1"/>
</dbReference>
<dbReference type="Proteomes" id="UP000581769">
    <property type="component" value="Unassembled WGS sequence"/>
</dbReference>
<dbReference type="GO" id="GO:0006633">
    <property type="term" value="P:fatty acid biosynthetic process"/>
    <property type="evidence" value="ECO:0007669"/>
    <property type="project" value="InterPro"/>
</dbReference>
<dbReference type="InterPro" id="IPR013968">
    <property type="entry name" value="PKS_KR"/>
</dbReference>
<dbReference type="PANTHER" id="PTHR43775:SF51">
    <property type="entry name" value="INACTIVE PHENOLPHTHIOCEROL SYNTHESIS POLYKETIDE SYNTHASE TYPE I PKS1-RELATED"/>
    <property type="match status" value="1"/>
</dbReference>
<dbReference type="InterPro" id="IPR049900">
    <property type="entry name" value="PKS_mFAS_DH"/>
</dbReference>
<dbReference type="InterPro" id="IPR020806">
    <property type="entry name" value="PKS_PP-bd"/>
</dbReference>
<dbReference type="InterPro" id="IPR001031">
    <property type="entry name" value="Thioesterase"/>
</dbReference>
<dbReference type="Pfam" id="PF14765">
    <property type="entry name" value="PS-DH"/>
    <property type="match status" value="1"/>
</dbReference>
<dbReference type="GO" id="GO:0004312">
    <property type="term" value="F:fatty acid synthase activity"/>
    <property type="evidence" value="ECO:0007669"/>
    <property type="project" value="TreeGrafter"/>
</dbReference>
<dbReference type="GO" id="GO:0004315">
    <property type="term" value="F:3-oxoacyl-[acyl-carrier-protein] synthase activity"/>
    <property type="evidence" value="ECO:0007669"/>
    <property type="project" value="InterPro"/>
</dbReference>
<dbReference type="InterPro" id="IPR050091">
    <property type="entry name" value="PKS_NRPS_Biosynth_Enz"/>
</dbReference>
<dbReference type="InterPro" id="IPR032821">
    <property type="entry name" value="PKS_assoc"/>
</dbReference>
<dbReference type="InterPro" id="IPR020807">
    <property type="entry name" value="PKS_DH"/>
</dbReference>
<dbReference type="InterPro" id="IPR016035">
    <property type="entry name" value="Acyl_Trfase/lysoPLipase"/>
</dbReference>
<dbReference type="PROSITE" id="PS00012">
    <property type="entry name" value="PHOSPHOPANTETHEINE"/>
    <property type="match status" value="1"/>
</dbReference>
<dbReference type="SUPFAM" id="SSF47336">
    <property type="entry name" value="ACP-like"/>
    <property type="match status" value="1"/>
</dbReference>
<dbReference type="InterPro" id="IPR014043">
    <property type="entry name" value="Acyl_transferase_dom"/>
</dbReference>
<organism evidence="9 10">
    <name type="scientific">Amycolatopsis jiangsuensis</name>
    <dbReference type="NCBI Taxonomy" id="1181879"/>
    <lineage>
        <taxon>Bacteria</taxon>
        <taxon>Bacillati</taxon>
        <taxon>Actinomycetota</taxon>
        <taxon>Actinomycetes</taxon>
        <taxon>Pseudonocardiales</taxon>
        <taxon>Pseudonocardiaceae</taxon>
        <taxon>Amycolatopsis</taxon>
    </lineage>
</organism>
<dbReference type="EMBL" id="JACHMG010000001">
    <property type="protein sequence ID" value="MBB4684134.1"/>
    <property type="molecule type" value="Genomic_DNA"/>
</dbReference>
<dbReference type="Pfam" id="PF00698">
    <property type="entry name" value="Acyl_transf_1"/>
    <property type="match status" value="1"/>
</dbReference>
<evidence type="ECO:0000256" key="1">
    <source>
        <dbReference type="ARBA" id="ARBA00022450"/>
    </source>
</evidence>
<proteinExistence type="predicted"/>
<evidence type="ECO:0000259" key="6">
    <source>
        <dbReference type="PROSITE" id="PS50075"/>
    </source>
</evidence>
<keyword evidence="1" id="KW-0596">Phosphopantetheine</keyword>
<dbReference type="PROSITE" id="PS00606">
    <property type="entry name" value="KS3_1"/>
    <property type="match status" value="1"/>
</dbReference>
<dbReference type="Pfam" id="PF21089">
    <property type="entry name" value="PKS_DH_N"/>
    <property type="match status" value="1"/>
</dbReference>
<dbReference type="GO" id="GO:0031177">
    <property type="term" value="F:phosphopantetheine binding"/>
    <property type="evidence" value="ECO:0007669"/>
    <property type="project" value="InterPro"/>
</dbReference>
<dbReference type="SMART" id="SM00827">
    <property type="entry name" value="PKS_AT"/>
    <property type="match status" value="1"/>
</dbReference>
<dbReference type="InterPro" id="IPR016036">
    <property type="entry name" value="Malonyl_transacylase_ACP-bd"/>
</dbReference>
<dbReference type="InterPro" id="IPR009081">
    <property type="entry name" value="PP-bd_ACP"/>
</dbReference>
<dbReference type="SUPFAM" id="SSF53901">
    <property type="entry name" value="Thiolase-like"/>
    <property type="match status" value="1"/>
</dbReference>
<dbReference type="InterPro" id="IPR057326">
    <property type="entry name" value="KR_dom"/>
</dbReference>
<dbReference type="Gene3D" id="3.40.366.10">
    <property type="entry name" value="Malonyl-Coenzyme A Acyl Carrier Protein, domain 2"/>
    <property type="match status" value="1"/>
</dbReference>
<feature type="region of interest" description="C-terminal hotdog fold" evidence="5">
    <location>
        <begin position="1034"/>
        <end position="1171"/>
    </location>
</feature>
<dbReference type="InterPro" id="IPR029058">
    <property type="entry name" value="AB_hydrolase_fold"/>
</dbReference>
<keyword evidence="3 9" id="KW-0808">Transferase</keyword>
<dbReference type="InterPro" id="IPR001227">
    <property type="entry name" value="Ac_transferase_dom_sf"/>
</dbReference>
<dbReference type="Pfam" id="PF00109">
    <property type="entry name" value="ketoacyl-synt"/>
    <property type="match status" value="1"/>
</dbReference>
<dbReference type="InterPro" id="IPR016039">
    <property type="entry name" value="Thiolase-like"/>
</dbReference>
<keyword evidence="2" id="KW-0597">Phosphoprotein</keyword>
<dbReference type="InterPro" id="IPR006162">
    <property type="entry name" value="Ppantetheine_attach_site"/>
</dbReference>
<feature type="active site" description="Proton acceptor; for dehydratase activity" evidence="5">
    <location>
        <position position="935"/>
    </location>
</feature>
<name>A0A840IT30_9PSEU</name>
<dbReference type="SUPFAM" id="SSF53474">
    <property type="entry name" value="alpha/beta-Hydrolases"/>
    <property type="match status" value="1"/>
</dbReference>
<dbReference type="Gene3D" id="1.10.1200.10">
    <property type="entry name" value="ACP-like"/>
    <property type="match status" value="1"/>
</dbReference>
<dbReference type="SMART" id="SM00825">
    <property type="entry name" value="PKS_KS"/>
    <property type="match status" value="1"/>
</dbReference>
<dbReference type="InterPro" id="IPR020802">
    <property type="entry name" value="TesA-like"/>
</dbReference>
<dbReference type="InterPro" id="IPR036736">
    <property type="entry name" value="ACP-like_sf"/>
</dbReference>
<evidence type="ECO:0000313" key="10">
    <source>
        <dbReference type="Proteomes" id="UP000581769"/>
    </source>
</evidence>
<feature type="active site" description="Proton donor; for dehydratase activity" evidence="5">
    <location>
        <position position="1095"/>
    </location>
</feature>
<dbReference type="InterPro" id="IPR014031">
    <property type="entry name" value="Ketoacyl_synth_C"/>
</dbReference>
<dbReference type="PROSITE" id="PS52004">
    <property type="entry name" value="KS3_2"/>
    <property type="match status" value="1"/>
</dbReference>
<dbReference type="InterPro" id="IPR014030">
    <property type="entry name" value="Ketoacyl_synth_N"/>
</dbReference>
<dbReference type="CDD" id="cd00833">
    <property type="entry name" value="PKS"/>
    <property type="match status" value="1"/>
</dbReference>
<dbReference type="InterPro" id="IPR042104">
    <property type="entry name" value="PKS_dehydratase_sf"/>
</dbReference>
<dbReference type="CDD" id="cd08956">
    <property type="entry name" value="KR_3_FAS_SDR_x"/>
    <property type="match status" value="1"/>
</dbReference>
<reference evidence="9 10" key="1">
    <citation type="submission" date="2020-08" db="EMBL/GenBank/DDBJ databases">
        <title>Sequencing the genomes of 1000 actinobacteria strains.</title>
        <authorList>
            <person name="Klenk H.-P."/>
        </authorList>
    </citation>
    <scope>NUCLEOTIDE SEQUENCE [LARGE SCALE GENOMIC DNA]</scope>
    <source>
        <strain evidence="9 10">DSM 45859</strain>
    </source>
</reference>
<dbReference type="FunFam" id="3.40.47.10:FF:000019">
    <property type="entry name" value="Polyketide synthase type I"/>
    <property type="match status" value="1"/>
</dbReference>
<dbReference type="InterPro" id="IPR020841">
    <property type="entry name" value="PKS_Beta-ketoAc_synthase_dom"/>
</dbReference>
<dbReference type="RefSeq" id="WP_184779006.1">
    <property type="nucleotide sequence ID" value="NZ_JACHMG010000001.1"/>
</dbReference>
<dbReference type="SUPFAM" id="SSF55048">
    <property type="entry name" value="Probable ACP-binding domain of malonyl-CoA ACP transacylase"/>
    <property type="match status" value="1"/>
</dbReference>
<dbReference type="Pfam" id="PF00550">
    <property type="entry name" value="PP-binding"/>
    <property type="match status" value="1"/>
</dbReference>
<dbReference type="Gene3D" id="3.30.70.3290">
    <property type="match status" value="1"/>
</dbReference>
<dbReference type="Pfam" id="PF00975">
    <property type="entry name" value="Thioesterase"/>
    <property type="match status" value="1"/>
</dbReference>
<evidence type="ECO:0000313" key="9">
    <source>
        <dbReference type="EMBL" id="MBB4684134.1"/>
    </source>
</evidence>
<dbReference type="InterPro" id="IPR018201">
    <property type="entry name" value="Ketoacyl_synth_AS"/>
</dbReference>
<evidence type="ECO:0000256" key="5">
    <source>
        <dbReference type="PROSITE-ProRule" id="PRU01363"/>
    </source>
</evidence>
<evidence type="ECO:0000256" key="3">
    <source>
        <dbReference type="ARBA" id="ARBA00022679"/>
    </source>
</evidence>
<dbReference type="SUPFAM" id="SSF52151">
    <property type="entry name" value="FabD/lysophospholipase-like"/>
    <property type="match status" value="1"/>
</dbReference>